<dbReference type="CDD" id="cd02869">
    <property type="entry name" value="PseudoU_synth_RluA_like"/>
    <property type="match status" value="1"/>
</dbReference>
<gene>
    <name evidence="7" type="ORF">SAMN02745199_1285</name>
</gene>
<comment type="catalytic activity">
    <reaction evidence="5">
        <text>a uridine in RNA = a pseudouridine in RNA</text>
        <dbReference type="Rhea" id="RHEA:48348"/>
        <dbReference type="Rhea" id="RHEA-COMP:12068"/>
        <dbReference type="Rhea" id="RHEA-COMP:12069"/>
        <dbReference type="ChEBI" id="CHEBI:65314"/>
        <dbReference type="ChEBI" id="CHEBI:65315"/>
    </reaction>
</comment>
<dbReference type="InterPro" id="IPR036986">
    <property type="entry name" value="S4_RNA-bd_sf"/>
</dbReference>
<dbReference type="PANTHER" id="PTHR21600">
    <property type="entry name" value="MITOCHONDRIAL RNA PSEUDOURIDINE SYNTHASE"/>
    <property type="match status" value="1"/>
</dbReference>
<accession>A0A1M5TG43</accession>
<dbReference type="PROSITE" id="PS50889">
    <property type="entry name" value="S4"/>
    <property type="match status" value="1"/>
</dbReference>
<organism evidence="7 8">
    <name type="scientific">Thermosipho atlanticus DSM 15807</name>
    <dbReference type="NCBI Taxonomy" id="1123380"/>
    <lineage>
        <taxon>Bacteria</taxon>
        <taxon>Thermotogati</taxon>
        <taxon>Thermotogota</taxon>
        <taxon>Thermotogae</taxon>
        <taxon>Thermotogales</taxon>
        <taxon>Fervidobacteriaceae</taxon>
        <taxon>Thermosipho</taxon>
    </lineage>
</organism>
<keyword evidence="8" id="KW-1185">Reference proteome</keyword>
<evidence type="ECO:0000256" key="2">
    <source>
        <dbReference type="ARBA" id="ARBA00023235"/>
    </source>
</evidence>
<dbReference type="SUPFAM" id="SSF55120">
    <property type="entry name" value="Pseudouridine synthase"/>
    <property type="match status" value="1"/>
</dbReference>
<dbReference type="Pfam" id="PF00849">
    <property type="entry name" value="PseudoU_synth_2"/>
    <property type="match status" value="1"/>
</dbReference>
<dbReference type="Proteomes" id="UP000242592">
    <property type="component" value="Unassembled WGS sequence"/>
</dbReference>
<evidence type="ECO:0000256" key="5">
    <source>
        <dbReference type="RuleBase" id="RU362028"/>
    </source>
</evidence>
<keyword evidence="2 5" id="KW-0413">Isomerase</keyword>
<dbReference type="Gene3D" id="3.10.290.10">
    <property type="entry name" value="RNA-binding S4 domain"/>
    <property type="match status" value="1"/>
</dbReference>
<dbReference type="NCBIfam" id="TIGR00005">
    <property type="entry name" value="rluA_subfam"/>
    <property type="match status" value="1"/>
</dbReference>
<dbReference type="PANTHER" id="PTHR21600:SF44">
    <property type="entry name" value="RIBOSOMAL LARGE SUBUNIT PSEUDOURIDINE SYNTHASE D"/>
    <property type="match status" value="1"/>
</dbReference>
<evidence type="ECO:0000259" key="6">
    <source>
        <dbReference type="SMART" id="SM00363"/>
    </source>
</evidence>
<comment type="function">
    <text evidence="5">Responsible for synthesis of pseudouridine from uracil.</text>
</comment>
<keyword evidence="4" id="KW-0694">RNA-binding</keyword>
<dbReference type="InterPro" id="IPR020103">
    <property type="entry name" value="PsdUridine_synth_cat_dom_sf"/>
</dbReference>
<dbReference type="GO" id="GO:0000455">
    <property type="term" value="P:enzyme-directed rRNA pseudouridine synthesis"/>
    <property type="evidence" value="ECO:0007669"/>
    <property type="project" value="TreeGrafter"/>
</dbReference>
<proteinExistence type="inferred from homology"/>
<dbReference type="SUPFAM" id="SSF55174">
    <property type="entry name" value="Alpha-L RNA-binding motif"/>
    <property type="match status" value="1"/>
</dbReference>
<sequence>MLEIQVTAREVGWRLDKYVQEKAPDWISRTFIQKAIKKGEVRVNNEVKKPSYKLKLGDIVALNLPERPKTVEILPENIPLKILYEDKDIIVVNKDPGIIVHPTPSISSGTLVNALMYHCKDLQGISGELRPGIVHRLDKDTSGVIVVAKNDKAHQSLSQQFKDRVTEKVYAAIVHGIIKKDYGTIEVSLARNPVVRTKMAPLEWGKNALTYYKVLKRFGIGTLVLVFPKTGRTHQIRVHMKYIGHPLLGDELYGKGQKDAVYGAKRQMLHALKLSFFHPTTKEKMTFVAPLPEDFKNVLRILSEIKNK</sequence>
<dbReference type="InterPro" id="IPR006224">
    <property type="entry name" value="PsdUridine_synth_RluA-like_CS"/>
</dbReference>
<dbReference type="Gene3D" id="3.30.2350.10">
    <property type="entry name" value="Pseudouridine synthase"/>
    <property type="match status" value="1"/>
</dbReference>
<dbReference type="InterPro" id="IPR006225">
    <property type="entry name" value="PsdUridine_synth_RluC/D"/>
</dbReference>
<evidence type="ECO:0000313" key="7">
    <source>
        <dbReference type="EMBL" id="SHH49611.1"/>
    </source>
</evidence>
<dbReference type="SMART" id="SM00363">
    <property type="entry name" value="S4"/>
    <property type="match status" value="1"/>
</dbReference>
<dbReference type="InterPro" id="IPR050188">
    <property type="entry name" value="RluA_PseudoU_synthase"/>
</dbReference>
<dbReference type="PROSITE" id="PS01129">
    <property type="entry name" value="PSI_RLU"/>
    <property type="match status" value="1"/>
</dbReference>
<dbReference type="Pfam" id="PF01479">
    <property type="entry name" value="S4"/>
    <property type="match status" value="1"/>
</dbReference>
<name>A0A1M5TG43_9BACT</name>
<dbReference type="InterPro" id="IPR002942">
    <property type="entry name" value="S4_RNA-bd"/>
</dbReference>
<reference evidence="8" key="1">
    <citation type="submission" date="2016-11" db="EMBL/GenBank/DDBJ databases">
        <authorList>
            <person name="Varghese N."/>
            <person name="Submissions S."/>
        </authorList>
    </citation>
    <scope>NUCLEOTIDE SEQUENCE [LARGE SCALE GENOMIC DNA]</scope>
    <source>
        <strain evidence="8">DSM 15807</strain>
    </source>
</reference>
<protein>
    <recommendedName>
        <fullName evidence="5">Pseudouridine synthase</fullName>
        <ecNumber evidence="5">5.4.99.-</ecNumber>
    </recommendedName>
</protein>
<evidence type="ECO:0000256" key="3">
    <source>
        <dbReference type="PIRSR" id="PIRSR606225-1"/>
    </source>
</evidence>
<dbReference type="GO" id="GO:0120159">
    <property type="term" value="F:rRNA pseudouridine synthase activity"/>
    <property type="evidence" value="ECO:0007669"/>
    <property type="project" value="UniProtKB-ARBA"/>
</dbReference>
<dbReference type="CDD" id="cd00165">
    <property type="entry name" value="S4"/>
    <property type="match status" value="1"/>
</dbReference>
<feature type="domain" description="RNA-binding S4" evidence="6">
    <location>
        <begin position="13"/>
        <end position="79"/>
    </location>
</feature>
<dbReference type="EMBL" id="FQXN01000005">
    <property type="protein sequence ID" value="SHH49611.1"/>
    <property type="molecule type" value="Genomic_DNA"/>
</dbReference>
<dbReference type="GO" id="GO:0003723">
    <property type="term" value="F:RNA binding"/>
    <property type="evidence" value="ECO:0007669"/>
    <property type="project" value="UniProtKB-KW"/>
</dbReference>
<evidence type="ECO:0000313" key="8">
    <source>
        <dbReference type="Proteomes" id="UP000242592"/>
    </source>
</evidence>
<feature type="active site" evidence="3">
    <location>
        <position position="138"/>
    </location>
</feature>
<dbReference type="InterPro" id="IPR006145">
    <property type="entry name" value="PsdUridine_synth_RsuA/RluA"/>
</dbReference>
<dbReference type="STRING" id="1123380.SAMN02745199_1285"/>
<evidence type="ECO:0000256" key="4">
    <source>
        <dbReference type="PROSITE-ProRule" id="PRU00182"/>
    </source>
</evidence>
<dbReference type="EC" id="5.4.99.-" evidence="5"/>
<dbReference type="AlphaFoldDB" id="A0A1M5TG43"/>
<evidence type="ECO:0000256" key="1">
    <source>
        <dbReference type="ARBA" id="ARBA00010876"/>
    </source>
</evidence>
<comment type="similarity">
    <text evidence="1 5">Belongs to the pseudouridine synthase RluA family.</text>
</comment>